<keyword evidence="2" id="KW-1185">Reference proteome</keyword>
<accession>A0ACB7XAG1</accession>
<organism evidence="1 2">
    <name type="scientific">Vaccinium darrowii</name>
    <dbReference type="NCBI Taxonomy" id="229202"/>
    <lineage>
        <taxon>Eukaryota</taxon>
        <taxon>Viridiplantae</taxon>
        <taxon>Streptophyta</taxon>
        <taxon>Embryophyta</taxon>
        <taxon>Tracheophyta</taxon>
        <taxon>Spermatophyta</taxon>
        <taxon>Magnoliopsida</taxon>
        <taxon>eudicotyledons</taxon>
        <taxon>Gunneridae</taxon>
        <taxon>Pentapetalae</taxon>
        <taxon>asterids</taxon>
        <taxon>Ericales</taxon>
        <taxon>Ericaceae</taxon>
        <taxon>Vaccinioideae</taxon>
        <taxon>Vaccinieae</taxon>
        <taxon>Vaccinium</taxon>
    </lineage>
</organism>
<reference evidence="1 2" key="1">
    <citation type="journal article" date="2021" name="Hortic Res">
        <title>High-quality reference genome and annotation aids understanding of berry development for evergreen blueberry (Vaccinium darrowii).</title>
        <authorList>
            <person name="Yu J."/>
            <person name="Hulse-Kemp A.M."/>
            <person name="Babiker E."/>
            <person name="Staton M."/>
        </authorList>
    </citation>
    <scope>NUCLEOTIDE SEQUENCE [LARGE SCALE GENOMIC DNA]</scope>
    <source>
        <strain evidence="2">cv. NJ 8807/NJ 8810</strain>
        <tissue evidence="1">Young leaf</tissue>
    </source>
</reference>
<comment type="caution">
    <text evidence="1">The sequence shown here is derived from an EMBL/GenBank/DDBJ whole genome shotgun (WGS) entry which is preliminary data.</text>
</comment>
<evidence type="ECO:0000313" key="1">
    <source>
        <dbReference type="EMBL" id="KAH7837753.1"/>
    </source>
</evidence>
<dbReference type="Proteomes" id="UP000828048">
    <property type="component" value="Chromosome 6"/>
</dbReference>
<name>A0ACB7XAG1_9ERIC</name>
<evidence type="ECO:0000313" key="2">
    <source>
        <dbReference type="Proteomes" id="UP000828048"/>
    </source>
</evidence>
<protein>
    <submittedName>
        <fullName evidence="1">Uncharacterized protein</fullName>
    </submittedName>
</protein>
<dbReference type="EMBL" id="CM037156">
    <property type="protein sequence ID" value="KAH7837753.1"/>
    <property type="molecule type" value="Genomic_DNA"/>
</dbReference>
<proteinExistence type="predicted"/>
<gene>
    <name evidence="1" type="ORF">Vadar_017534</name>
</gene>
<sequence>MDDKDVVVWNAMLSGYAQQLENEEARELCLKLQHSGQKPNEFTFVALPTAASNLASLQHGQQFHKHLVKRGLDFDPFVTNAMVDMYAKCGNIEEARKFFDSTNSRDVICWNSMITTYAQHGEAEEALEMFEEMTKEGTKPTCHVCWRSLSLWPCMELNQAQNIMLLWFPFWVELVNFLKRQNIIEKTPIQPEAIACSRTVFNRFDENRDGKISASELRLCLGTIGGKISESEAVVLLADSDGDELLGLEDFIRLVEGTEEEEKVKHLKEAFKMYEEMDECGTESSITPRSLKRCSVGLGRRRALGSVRL</sequence>